<keyword evidence="5" id="KW-1185">Reference proteome</keyword>
<gene>
    <name evidence="4" type="ORF">SAMN04488087_0521</name>
</gene>
<sequence length="148" mass="17173">MTSLVRFSPMTELRRLQREMDRLFDTFFGREVETTEETTPVTWVPRADLAETDDAYLIQLDVPGMSKDELTVTYHDGTLTVSGERKSETKEEKPNFIRVERSYGRFYRSFTLPKAVDDKNIEAKYENGVLTIRVPKAEGSRARRIEIS</sequence>
<feature type="domain" description="SHSP" evidence="3">
    <location>
        <begin position="38"/>
        <end position="148"/>
    </location>
</feature>
<organism evidence="4 5">
    <name type="scientific">Rhodothermus profundi</name>
    <dbReference type="NCBI Taxonomy" id="633813"/>
    <lineage>
        <taxon>Bacteria</taxon>
        <taxon>Pseudomonadati</taxon>
        <taxon>Rhodothermota</taxon>
        <taxon>Rhodothermia</taxon>
        <taxon>Rhodothermales</taxon>
        <taxon>Rhodothermaceae</taxon>
        <taxon>Rhodothermus</taxon>
    </lineage>
</organism>
<evidence type="ECO:0000313" key="4">
    <source>
        <dbReference type="EMBL" id="SHK16843.1"/>
    </source>
</evidence>
<dbReference type="PROSITE" id="PS01031">
    <property type="entry name" value="SHSP"/>
    <property type="match status" value="1"/>
</dbReference>
<dbReference type="InterPro" id="IPR002068">
    <property type="entry name" value="A-crystallin/Hsp20_dom"/>
</dbReference>
<reference evidence="5" key="1">
    <citation type="submission" date="2016-11" db="EMBL/GenBank/DDBJ databases">
        <authorList>
            <person name="Varghese N."/>
            <person name="Submissions S."/>
        </authorList>
    </citation>
    <scope>NUCLEOTIDE SEQUENCE [LARGE SCALE GENOMIC DNA]</scope>
    <source>
        <strain evidence="5">DSM 22212</strain>
    </source>
</reference>
<comment type="similarity">
    <text evidence="1 2">Belongs to the small heat shock protein (HSP20) family.</text>
</comment>
<dbReference type="Proteomes" id="UP000185812">
    <property type="component" value="Unassembled WGS sequence"/>
</dbReference>
<dbReference type="STRING" id="633813.SAMN04488087_0521"/>
<evidence type="ECO:0000259" key="3">
    <source>
        <dbReference type="PROSITE" id="PS01031"/>
    </source>
</evidence>
<dbReference type="AlphaFoldDB" id="A0A1M6Q9S5"/>
<dbReference type="SUPFAM" id="SSF49764">
    <property type="entry name" value="HSP20-like chaperones"/>
    <property type="match status" value="1"/>
</dbReference>
<dbReference type="RefSeq" id="WP_072714374.1">
    <property type="nucleotide sequence ID" value="NZ_FRAU01000001.1"/>
</dbReference>
<evidence type="ECO:0000313" key="5">
    <source>
        <dbReference type="Proteomes" id="UP000185812"/>
    </source>
</evidence>
<accession>A0A1M6Q9S5</accession>
<dbReference type="Pfam" id="PF00011">
    <property type="entry name" value="HSP20"/>
    <property type="match status" value="1"/>
</dbReference>
<evidence type="ECO:0000256" key="2">
    <source>
        <dbReference type="RuleBase" id="RU003616"/>
    </source>
</evidence>
<dbReference type="Gene3D" id="2.60.40.790">
    <property type="match status" value="1"/>
</dbReference>
<dbReference type="PANTHER" id="PTHR11527">
    <property type="entry name" value="HEAT-SHOCK PROTEIN 20 FAMILY MEMBER"/>
    <property type="match status" value="1"/>
</dbReference>
<keyword evidence="4" id="KW-0346">Stress response</keyword>
<dbReference type="InterPro" id="IPR031107">
    <property type="entry name" value="Small_HSP"/>
</dbReference>
<evidence type="ECO:0000256" key="1">
    <source>
        <dbReference type="PROSITE-ProRule" id="PRU00285"/>
    </source>
</evidence>
<dbReference type="OrthoDB" id="9814487at2"/>
<dbReference type="InterPro" id="IPR008978">
    <property type="entry name" value="HSP20-like_chaperone"/>
</dbReference>
<name>A0A1M6Q9S5_9BACT</name>
<dbReference type="CDD" id="cd06464">
    <property type="entry name" value="ACD_sHsps-like"/>
    <property type="match status" value="1"/>
</dbReference>
<proteinExistence type="inferred from homology"/>
<protein>
    <submittedName>
        <fullName evidence="4">Heat shock protein Hsp20</fullName>
    </submittedName>
</protein>
<dbReference type="EMBL" id="FRAU01000001">
    <property type="protein sequence ID" value="SHK16843.1"/>
    <property type="molecule type" value="Genomic_DNA"/>
</dbReference>